<name>A0A3Q0IVN2_DIACI</name>
<evidence type="ECO:0000256" key="1">
    <source>
        <dbReference type="ARBA" id="ARBA00001947"/>
    </source>
</evidence>
<dbReference type="KEGG" id="dci:103510650"/>
<dbReference type="SUPFAM" id="SSF63411">
    <property type="entry name" value="LuxS/MPP-like metallohydrolase"/>
    <property type="match status" value="4"/>
</dbReference>
<keyword evidence="13" id="KW-1185">Reference proteome</keyword>
<dbReference type="RefSeq" id="XP_026680317.1">
    <property type="nucleotide sequence ID" value="XM_026824516.1"/>
</dbReference>
<dbReference type="Pfam" id="PF05193">
    <property type="entry name" value="Peptidase_M16_C"/>
    <property type="match status" value="1"/>
</dbReference>
<evidence type="ECO:0000256" key="7">
    <source>
        <dbReference type="ARBA" id="ARBA00022801"/>
    </source>
</evidence>
<comment type="subcellular location">
    <subcellularLocation>
        <location evidence="2">Mitochondrion</location>
    </subcellularLocation>
</comment>
<dbReference type="Pfam" id="PF22516">
    <property type="entry name" value="PreP_C"/>
    <property type="match status" value="1"/>
</dbReference>
<reference evidence="14" key="1">
    <citation type="submission" date="2025-08" db="UniProtKB">
        <authorList>
            <consortium name="RefSeq"/>
        </authorList>
    </citation>
    <scope>IDENTIFICATION</scope>
</reference>
<dbReference type="GO" id="GO:0005759">
    <property type="term" value="C:mitochondrial matrix"/>
    <property type="evidence" value="ECO:0007669"/>
    <property type="project" value="TreeGrafter"/>
</dbReference>
<evidence type="ECO:0000256" key="9">
    <source>
        <dbReference type="ARBA" id="ARBA00022946"/>
    </source>
</evidence>
<dbReference type="InterPro" id="IPR011249">
    <property type="entry name" value="Metalloenz_LuxS/M16"/>
</dbReference>
<dbReference type="InterPro" id="IPR000477">
    <property type="entry name" value="RT_dom"/>
</dbReference>
<dbReference type="PANTHER" id="PTHR43016:SF13">
    <property type="entry name" value="PRESEQUENCE PROTEASE, MITOCHONDRIAL"/>
    <property type="match status" value="1"/>
</dbReference>
<keyword evidence="5 14" id="KW-0645">Protease</keyword>
<evidence type="ECO:0000313" key="14">
    <source>
        <dbReference type="RefSeq" id="XP_026680317.1"/>
    </source>
</evidence>
<dbReference type="GO" id="GO:0016485">
    <property type="term" value="P:protein processing"/>
    <property type="evidence" value="ECO:0007669"/>
    <property type="project" value="TreeGrafter"/>
</dbReference>
<evidence type="ECO:0000256" key="11">
    <source>
        <dbReference type="ARBA" id="ARBA00023128"/>
    </source>
</evidence>
<dbReference type="InterPro" id="IPR011765">
    <property type="entry name" value="Pept_M16_N"/>
</dbReference>
<dbReference type="GO" id="GO:0004222">
    <property type="term" value="F:metalloendopeptidase activity"/>
    <property type="evidence" value="ECO:0007669"/>
    <property type="project" value="TreeGrafter"/>
</dbReference>
<keyword evidence="7" id="KW-0378">Hydrolase</keyword>
<keyword evidence="11" id="KW-0496">Mitochondrion</keyword>
<dbReference type="PROSITE" id="PS50878">
    <property type="entry name" value="RT_POL"/>
    <property type="match status" value="1"/>
</dbReference>
<dbReference type="SMART" id="SM01264">
    <property type="entry name" value="M16C_associated"/>
    <property type="match status" value="1"/>
</dbReference>
<dbReference type="AlphaFoldDB" id="A0A3Q0IVN2"/>
<dbReference type="FunFam" id="3.30.830.10:FF:000011">
    <property type="entry name" value="Presequence protease, mitochondrial"/>
    <property type="match status" value="1"/>
</dbReference>
<dbReference type="FunFam" id="3.30.830.10:FF:000013">
    <property type="entry name" value="Mitochondrial presequence protease"/>
    <property type="match status" value="1"/>
</dbReference>
<dbReference type="InterPro" id="IPR007863">
    <property type="entry name" value="Peptidase_M16_C"/>
</dbReference>
<evidence type="ECO:0000259" key="12">
    <source>
        <dbReference type="PROSITE" id="PS50878"/>
    </source>
</evidence>
<dbReference type="Gene3D" id="3.30.830.10">
    <property type="entry name" value="Metalloenzyme, LuxS/M16 peptidase-like"/>
    <property type="match status" value="4"/>
</dbReference>
<dbReference type="PaxDb" id="121845-A0A3Q0IVN2"/>
<proteinExistence type="inferred from homology"/>
<comment type="cofactor">
    <cofactor evidence="1">
        <name>Zn(2+)</name>
        <dbReference type="ChEBI" id="CHEBI:29105"/>
    </cofactor>
</comment>
<dbReference type="GeneID" id="103510650"/>
<keyword evidence="10" id="KW-0482">Metalloprotease</keyword>
<dbReference type="STRING" id="121845.A0A3Q0IVN2"/>
<dbReference type="Pfam" id="PF08367">
    <property type="entry name" value="M16C_assoc"/>
    <property type="match status" value="1"/>
</dbReference>
<evidence type="ECO:0000256" key="5">
    <source>
        <dbReference type="ARBA" id="ARBA00022670"/>
    </source>
</evidence>
<gene>
    <name evidence="14" type="primary">LOC103510650</name>
</gene>
<evidence type="ECO:0000256" key="8">
    <source>
        <dbReference type="ARBA" id="ARBA00022833"/>
    </source>
</evidence>
<dbReference type="GO" id="GO:0046872">
    <property type="term" value="F:metal ion binding"/>
    <property type="evidence" value="ECO:0007669"/>
    <property type="project" value="UniProtKB-KW"/>
</dbReference>
<evidence type="ECO:0000256" key="4">
    <source>
        <dbReference type="ARBA" id="ARBA00020167"/>
    </source>
</evidence>
<evidence type="ECO:0000256" key="6">
    <source>
        <dbReference type="ARBA" id="ARBA00022723"/>
    </source>
</evidence>
<dbReference type="Proteomes" id="UP000079169">
    <property type="component" value="Unplaced"/>
</dbReference>
<evidence type="ECO:0000256" key="2">
    <source>
        <dbReference type="ARBA" id="ARBA00004173"/>
    </source>
</evidence>
<comment type="similarity">
    <text evidence="3">Belongs to the peptidase M16 family. PreP subfamily.</text>
</comment>
<organism evidence="13 14">
    <name type="scientific">Diaphorina citri</name>
    <name type="common">Asian citrus psyllid</name>
    <dbReference type="NCBI Taxonomy" id="121845"/>
    <lineage>
        <taxon>Eukaryota</taxon>
        <taxon>Metazoa</taxon>
        <taxon>Ecdysozoa</taxon>
        <taxon>Arthropoda</taxon>
        <taxon>Hexapoda</taxon>
        <taxon>Insecta</taxon>
        <taxon>Pterygota</taxon>
        <taxon>Neoptera</taxon>
        <taxon>Paraneoptera</taxon>
        <taxon>Hemiptera</taxon>
        <taxon>Sternorrhyncha</taxon>
        <taxon>Psylloidea</taxon>
        <taxon>Psyllidae</taxon>
        <taxon>Diaphorininae</taxon>
        <taxon>Diaphorina</taxon>
    </lineage>
</organism>
<dbReference type="PANTHER" id="PTHR43016">
    <property type="entry name" value="PRESEQUENCE PROTEASE"/>
    <property type="match status" value="1"/>
</dbReference>
<accession>A0A3Q0IVN2</accession>
<feature type="domain" description="Reverse transcriptase" evidence="12">
    <location>
        <begin position="1"/>
        <end position="79"/>
    </location>
</feature>
<dbReference type="Pfam" id="PF00675">
    <property type="entry name" value="Peptidase_M16"/>
    <property type="match status" value="1"/>
</dbReference>
<keyword evidence="6" id="KW-0479">Metal-binding</keyword>
<dbReference type="InterPro" id="IPR013578">
    <property type="entry name" value="Peptidase_M16C_assoc"/>
</dbReference>
<evidence type="ECO:0000313" key="13">
    <source>
        <dbReference type="Proteomes" id="UP000079169"/>
    </source>
</evidence>
<dbReference type="FunFam" id="3.30.830.10:FF:000009">
    <property type="entry name" value="Presequence protease, mitochondrial"/>
    <property type="match status" value="1"/>
</dbReference>
<keyword evidence="8" id="KW-0862">Zinc</keyword>
<evidence type="ECO:0000256" key="10">
    <source>
        <dbReference type="ARBA" id="ARBA00023049"/>
    </source>
</evidence>
<keyword evidence="9" id="KW-0809">Transit peptide</keyword>
<dbReference type="InterPro" id="IPR055130">
    <property type="entry name" value="PreP_C"/>
</dbReference>
<sequence>MDDLIIYSSHKDPHTLQISIQDALHSLSTWSNYSGFTFSADKSVSMMFHRLRHSHHPPVYLNNIEIKYKESHKWLGLIVDSKLNWIPQINYLNNKLKLSSNILKMLNNPSWGLNRSILLKIYNSYCRPITDYGSIVYQSAKPSAKGKLNSTHNNFIRLCTGAFRSSPLDSLFCESSIPNLQFRSNILMTNYISKLAANPNHMLHHSLIQSFNNPSPDFLNKPKPLFVRFKDILTNKNLSTVVAPEKKFISHSFEEGAEVEGFLVKNVTPIPEFQMTAIKLQHVKTLAEYFHLSRDDSNNVFAVAFRTPPPDSTGITHILEHLSLCGSVKYPCRDPFMKMLTRSMATFMNAMTGPDYTFYPFSSQNHCDYFNLMSIYLDAVFNPQLKQLDFMQEGWRLEHEDIKDQNSPIIFKGVVFNEMKGAFSDNSYIFGEALMNNILPTYCYKHVSGGDPIKILNLKYENLVNYHKKHYHPTNSKFFSYGNFNLEDHLSFINTNYLSKINPYQHHRSSTAVLPEPAWDKPRQLHIHGRHDPLASENQSHIAIAYKCAVMDNFKDVFVLNILGDLLLKGPNAPFYKNLVESGLGLSFSPVTGYEASIHDTLFTVGLQGVDSNKFDEIIGAVNKTIDEVIAEGFDKERVASVLHSLELSLKHQSSNFGLNLLFWLVPFMNHDCDVIHLLHINDRLNWFKKHIQENPTYLQEKVDEYLRNNPHKLIITMSPEKTFDEKLDKVEKDILKDRISQMNDQDLNKVYVNGTELRKEQEKEQNIDVLPTLKISDVDDHVERVVTTDKHILQVPIQLSTQPTNGVTYFRSVVDTSKLSPELKPLVPLFNYVINQMRTKNYDFREMDQLIHMSTGGISFNSHLGESCSTPNGFEEAILVSSHCLEHNNDKMFDVLSELFNNVQLTDLNRFTTLVNTLSSELINGISGNGHRYAMSIASSLVDPVSEQKEIYSGLSFVSKIKEIAQSPKLENILQDIQSIGAHVLRKDSMRCALNMSAQSNAPERLESFLQSIPGDFTSQPGQTVHSFNVSGIQKVSHVLPFPVNFTAKSLRGVPFLHKDYVALKVLSKFLTTKYLLREVREKNGAYGAGAVVSPSGVIQFYSYRDPYALETLATFDQSTQFLADTKLSVQDLDEAKLGVFKEVDAPIPPGSKGMSKFLYGKTDEMIEQYRLSVKQVTEDDIRRVADTYLSRDATEKLSSYVVIGPKSNNLGDEWKIVEHDN</sequence>
<dbReference type="PRINTS" id="PR01345">
    <property type="entry name" value="CERVTRCPTASE"/>
</dbReference>
<evidence type="ECO:0000256" key="3">
    <source>
        <dbReference type="ARBA" id="ARBA00007575"/>
    </source>
</evidence>
<protein>
    <recommendedName>
        <fullName evidence="4">Presequence protease, mitochondrial</fullName>
    </recommendedName>
</protein>